<dbReference type="VEuPathDB" id="FungiDB:ACJ73_05872"/>
<evidence type="ECO:0000256" key="1">
    <source>
        <dbReference type="SAM" id="MobiDB-lite"/>
    </source>
</evidence>
<reference evidence="2 3" key="1">
    <citation type="submission" date="2015-08" db="EMBL/GenBank/DDBJ databases">
        <title>Emmonsia species relationships and genome sequence.</title>
        <authorList>
            <person name="Cuomo C.A."/>
            <person name="Schwartz I.S."/>
            <person name="Kenyon C."/>
            <person name="De Hoog G.S."/>
            <person name="Govender N.P."/>
            <person name="Botha A."/>
            <person name="Moreno L."/>
            <person name="De Vries M."/>
            <person name="Munoz J.F."/>
            <person name="Stielow J.B."/>
        </authorList>
    </citation>
    <scope>NUCLEOTIDE SEQUENCE [LARGE SCALE GENOMIC DNA]</scope>
    <source>
        <strain evidence="2 3">EI222</strain>
    </source>
</reference>
<name>A0A1J9Q3V3_9EURO</name>
<protein>
    <submittedName>
        <fullName evidence="2">Uncharacterized protein</fullName>
    </submittedName>
</protein>
<feature type="region of interest" description="Disordered" evidence="1">
    <location>
        <begin position="18"/>
        <end position="68"/>
    </location>
</feature>
<sequence length="155" mass="17540">MVVDIYSARLLFMRSTFDSQKSRVEAGTEDLAADGYLDKMSPAEEPPDEEYPVEEPTEEEPAPEEPFFEECPVEDPSIEAYPVEDPLVEDPPQEELLTEKCAIDEHPAGSPQETLPDVSLYDNWTEISSIKRRKRSKILKKRGLPIPNQDGIFSV</sequence>
<feature type="compositionally biased region" description="Acidic residues" evidence="1">
    <location>
        <begin position="45"/>
        <end position="68"/>
    </location>
</feature>
<dbReference type="AlphaFoldDB" id="A0A1J9Q3V3"/>
<organism evidence="2 3">
    <name type="scientific">Blastomyces percursus</name>
    <dbReference type="NCBI Taxonomy" id="1658174"/>
    <lineage>
        <taxon>Eukaryota</taxon>
        <taxon>Fungi</taxon>
        <taxon>Dikarya</taxon>
        <taxon>Ascomycota</taxon>
        <taxon>Pezizomycotina</taxon>
        <taxon>Eurotiomycetes</taxon>
        <taxon>Eurotiomycetidae</taxon>
        <taxon>Onygenales</taxon>
        <taxon>Ajellomycetaceae</taxon>
        <taxon>Blastomyces</taxon>
    </lineage>
</organism>
<proteinExistence type="predicted"/>
<gene>
    <name evidence="2" type="ORF">ACJ73_05872</name>
</gene>
<dbReference type="EMBL" id="LGTZ01000963">
    <property type="protein sequence ID" value="OJD22778.1"/>
    <property type="molecule type" value="Genomic_DNA"/>
</dbReference>
<keyword evidence="3" id="KW-1185">Reference proteome</keyword>
<evidence type="ECO:0000313" key="2">
    <source>
        <dbReference type="EMBL" id="OJD22778.1"/>
    </source>
</evidence>
<comment type="caution">
    <text evidence="2">The sequence shown here is derived from an EMBL/GenBank/DDBJ whole genome shotgun (WGS) entry which is preliminary data.</text>
</comment>
<dbReference type="STRING" id="1658174.A0A1J9Q3V3"/>
<dbReference type="Proteomes" id="UP000242791">
    <property type="component" value="Unassembled WGS sequence"/>
</dbReference>
<evidence type="ECO:0000313" key="3">
    <source>
        <dbReference type="Proteomes" id="UP000242791"/>
    </source>
</evidence>
<accession>A0A1J9Q3V3</accession>